<dbReference type="PANTHER" id="PTHR43585:SF2">
    <property type="entry name" value="ATP-GRASP ENZYME FSQD"/>
    <property type="match status" value="1"/>
</dbReference>
<dbReference type="InterPro" id="IPR052032">
    <property type="entry name" value="ATP-dep_AA_Ligase"/>
</dbReference>
<dbReference type="InterPro" id="IPR041472">
    <property type="entry name" value="BL00235/CARNS1_N"/>
</dbReference>
<sequence length="632" mass="70866">MGFHHETYTVSDNTFHCTWQKLRLNDVCFIVHAHVEQVQNDIDESITLPAESRLAAIMDFAADKSVYPVVTIILPSDSGRVSKADHVRVRLRGCPKVRKVDELVRPLQEYHRVADSVVDLSELADGAAAIIHWNGIAFESKQLDEITRQLRCRLNVAWISPRDLTRKTLALVGGRRHLIAGNAIYHAARVLGVDLVIIDNPGHWLQPETIENKKYRAAFLETDLSEDKDLKDRILKSIQEYGHPIHGIFTHSDEFFLTVAHVAGALGLPTNPISALTITADKHKSRLMQDTPGQTFRVRSLRQLDDHLEKKIFVPQYPLIVKPTKGWASQCVSKVTSEEDLFTAVAKAMGRHCTAAVIEPFFDGPEVDVNFVMLNDEVLFSEVTDERPCEADAKGASVDATFTSETLSVPSALPVNEVDLIKKEIRDILSKMGFHTGVFHAEARIVNSRVEYRKLGQDDNVIDLAPKHENSLPIADAECRLLEVNTRPPGFAVSRPTGLVYGVDYFAVDILAVLGEHDRLRLAATPFDFSSAPLTGAPNTAQCWAQLLCISVPAEGTVRGKSPFTKMKRYRYDLARHVYHVNEYFKKGDRVKLFNEGVRVRFADLVVVSTVSRRDAVELGEKVRRSYRIKIE</sequence>
<evidence type="ECO:0000256" key="2">
    <source>
        <dbReference type="ARBA" id="ARBA00022741"/>
    </source>
</evidence>
<keyword evidence="1" id="KW-0436">Ligase</keyword>
<evidence type="ECO:0000313" key="6">
    <source>
        <dbReference type="EMBL" id="PHH80691.1"/>
    </source>
</evidence>
<keyword evidence="3 4" id="KW-0067">ATP-binding</keyword>
<dbReference type="Gene3D" id="3.30.470.20">
    <property type="entry name" value="ATP-grasp fold, B domain"/>
    <property type="match status" value="1"/>
</dbReference>
<proteinExistence type="predicted"/>
<dbReference type="SUPFAM" id="SSF56059">
    <property type="entry name" value="Glutathione synthetase ATP-binding domain-like"/>
    <property type="match status" value="1"/>
</dbReference>
<evidence type="ECO:0000313" key="7">
    <source>
        <dbReference type="Proteomes" id="UP000226431"/>
    </source>
</evidence>
<feature type="domain" description="ATP-grasp" evidence="5">
    <location>
        <begin position="285"/>
        <end position="514"/>
    </location>
</feature>
<name>A0A2C5ZN11_9HYPO</name>
<protein>
    <recommendedName>
        <fullName evidence="5">ATP-grasp domain-containing protein</fullName>
    </recommendedName>
</protein>
<dbReference type="Pfam" id="PF13535">
    <property type="entry name" value="ATP-grasp_4"/>
    <property type="match status" value="1"/>
</dbReference>
<evidence type="ECO:0000256" key="4">
    <source>
        <dbReference type="PROSITE-ProRule" id="PRU00409"/>
    </source>
</evidence>
<dbReference type="GO" id="GO:0005524">
    <property type="term" value="F:ATP binding"/>
    <property type="evidence" value="ECO:0007669"/>
    <property type="project" value="UniProtKB-UniRule"/>
</dbReference>
<reference evidence="6 7" key="1">
    <citation type="submission" date="2017-06" db="EMBL/GenBank/DDBJ databases">
        <title>Ant-infecting Ophiocordyceps genomes reveal a high diversity of potential behavioral manipulation genes and a possible major role for enterotoxins.</title>
        <authorList>
            <person name="De Bekker C."/>
            <person name="Evans H.C."/>
            <person name="Brachmann A."/>
            <person name="Hughes D.P."/>
        </authorList>
    </citation>
    <scope>NUCLEOTIDE SEQUENCE [LARGE SCALE GENOMIC DNA]</scope>
    <source>
        <strain evidence="6 7">Map16</strain>
    </source>
</reference>
<dbReference type="Proteomes" id="UP000226431">
    <property type="component" value="Unassembled WGS sequence"/>
</dbReference>
<dbReference type="OrthoDB" id="434648at2759"/>
<dbReference type="Gene3D" id="3.40.50.20">
    <property type="match status" value="1"/>
</dbReference>
<dbReference type="AlphaFoldDB" id="A0A2C5ZN11"/>
<dbReference type="InterPro" id="IPR011761">
    <property type="entry name" value="ATP-grasp"/>
</dbReference>
<dbReference type="PANTHER" id="PTHR43585">
    <property type="entry name" value="FUMIPYRROLE BIOSYNTHESIS PROTEIN C"/>
    <property type="match status" value="1"/>
</dbReference>
<evidence type="ECO:0000259" key="5">
    <source>
        <dbReference type="PROSITE" id="PS50975"/>
    </source>
</evidence>
<dbReference type="GO" id="GO:0046872">
    <property type="term" value="F:metal ion binding"/>
    <property type="evidence" value="ECO:0007669"/>
    <property type="project" value="InterPro"/>
</dbReference>
<gene>
    <name evidence="6" type="ORF">CDD80_371</name>
</gene>
<accession>A0A2C5ZN11</accession>
<keyword evidence="7" id="KW-1185">Reference proteome</keyword>
<dbReference type="EMBL" id="NJES01000011">
    <property type="protein sequence ID" value="PHH80691.1"/>
    <property type="molecule type" value="Genomic_DNA"/>
</dbReference>
<evidence type="ECO:0000256" key="1">
    <source>
        <dbReference type="ARBA" id="ARBA00022598"/>
    </source>
</evidence>
<organism evidence="6 7">
    <name type="scientific">Ophiocordyceps camponoti-rufipedis</name>
    <dbReference type="NCBI Taxonomy" id="2004952"/>
    <lineage>
        <taxon>Eukaryota</taxon>
        <taxon>Fungi</taxon>
        <taxon>Dikarya</taxon>
        <taxon>Ascomycota</taxon>
        <taxon>Pezizomycotina</taxon>
        <taxon>Sordariomycetes</taxon>
        <taxon>Hypocreomycetidae</taxon>
        <taxon>Hypocreales</taxon>
        <taxon>Ophiocordycipitaceae</taxon>
        <taxon>Ophiocordyceps</taxon>
    </lineage>
</organism>
<keyword evidence="2 4" id="KW-0547">Nucleotide-binding</keyword>
<dbReference type="Gene3D" id="3.30.1490.20">
    <property type="entry name" value="ATP-grasp fold, A domain"/>
    <property type="match status" value="1"/>
</dbReference>
<dbReference type="PROSITE" id="PS50975">
    <property type="entry name" value="ATP_GRASP"/>
    <property type="match status" value="1"/>
</dbReference>
<dbReference type="GO" id="GO:0016874">
    <property type="term" value="F:ligase activity"/>
    <property type="evidence" value="ECO:0007669"/>
    <property type="project" value="UniProtKB-KW"/>
</dbReference>
<evidence type="ECO:0000256" key="3">
    <source>
        <dbReference type="ARBA" id="ARBA00022840"/>
    </source>
</evidence>
<comment type="caution">
    <text evidence="6">The sequence shown here is derived from an EMBL/GenBank/DDBJ whole genome shotgun (WGS) entry which is preliminary data.</text>
</comment>
<dbReference type="Pfam" id="PF18130">
    <property type="entry name" value="ATPgrasp_N"/>
    <property type="match status" value="1"/>
</dbReference>
<dbReference type="InterPro" id="IPR013815">
    <property type="entry name" value="ATP_grasp_subdomain_1"/>
</dbReference>